<dbReference type="CDD" id="cd02966">
    <property type="entry name" value="TlpA_like_family"/>
    <property type="match status" value="1"/>
</dbReference>
<gene>
    <name evidence="3" type="ORF">FRUB_08213</name>
</gene>
<evidence type="ECO:0000259" key="2">
    <source>
        <dbReference type="PROSITE" id="PS51352"/>
    </source>
</evidence>
<dbReference type="Proteomes" id="UP000214646">
    <property type="component" value="Unassembled WGS sequence"/>
</dbReference>
<dbReference type="PROSITE" id="PS51352">
    <property type="entry name" value="THIOREDOXIN_2"/>
    <property type="match status" value="1"/>
</dbReference>
<organism evidence="3 4">
    <name type="scientific">Fimbriiglobus ruber</name>
    <dbReference type="NCBI Taxonomy" id="1908690"/>
    <lineage>
        <taxon>Bacteria</taxon>
        <taxon>Pseudomonadati</taxon>
        <taxon>Planctomycetota</taxon>
        <taxon>Planctomycetia</taxon>
        <taxon>Gemmatales</taxon>
        <taxon>Gemmataceae</taxon>
        <taxon>Fimbriiglobus</taxon>
    </lineage>
</organism>
<dbReference type="GO" id="GO:0016209">
    <property type="term" value="F:antioxidant activity"/>
    <property type="evidence" value="ECO:0007669"/>
    <property type="project" value="InterPro"/>
</dbReference>
<evidence type="ECO:0000256" key="1">
    <source>
        <dbReference type="SAM" id="Coils"/>
    </source>
</evidence>
<dbReference type="RefSeq" id="WP_088258819.1">
    <property type="nucleotide sequence ID" value="NZ_NIDE01000017.1"/>
</dbReference>
<dbReference type="InterPro" id="IPR050553">
    <property type="entry name" value="Thioredoxin_ResA/DsbE_sf"/>
</dbReference>
<dbReference type="AlphaFoldDB" id="A0A225D220"/>
<dbReference type="OrthoDB" id="252709at2"/>
<keyword evidence="1" id="KW-0175">Coiled coil</keyword>
<feature type="coiled-coil region" evidence="1">
    <location>
        <begin position="46"/>
        <end position="80"/>
    </location>
</feature>
<reference evidence="4" key="1">
    <citation type="submission" date="2017-06" db="EMBL/GenBank/DDBJ databases">
        <title>Genome analysis of Fimbriiglobus ruber SP5, the first member of the order Planctomycetales with confirmed chitinolytic capability.</title>
        <authorList>
            <person name="Ravin N.V."/>
            <person name="Rakitin A.L."/>
            <person name="Ivanova A.A."/>
            <person name="Beletsky A.V."/>
            <person name="Kulichevskaya I.S."/>
            <person name="Mardanov A.V."/>
            <person name="Dedysh S.N."/>
        </authorList>
    </citation>
    <scope>NUCLEOTIDE SEQUENCE [LARGE SCALE GENOMIC DNA]</scope>
    <source>
        <strain evidence="4">SP5</strain>
    </source>
</reference>
<dbReference type="InterPro" id="IPR036249">
    <property type="entry name" value="Thioredoxin-like_sf"/>
</dbReference>
<proteinExistence type="predicted"/>
<dbReference type="EMBL" id="NIDE01000017">
    <property type="protein sequence ID" value="OWK35650.1"/>
    <property type="molecule type" value="Genomic_DNA"/>
</dbReference>
<name>A0A225D220_9BACT</name>
<dbReference type="PANTHER" id="PTHR42852:SF13">
    <property type="entry name" value="PROTEIN DIPZ"/>
    <property type="match status" value="1"/>
</dbReference>
<evidence type="ECO:0000313" key="4">
    <source>
        <dbReference type="Proteomes" id="UP000214646"/>
    </source>
</evidence>
<keyword evidence="4" id="KW-1185">Reference proteome</keyword>
<dbReference type="Gene3D" id="3.40.30.10">
    <property type="entry name" value="Glutaredoxin"/>
    <property type="match status" value="1"/>
</dbReference>
<protein>
    <submittedName>
        <fullName evidence="3">Thiol:disulfide interchange protein</fullName>
    </submittedName>
</protein>
<comment type="caution">
    <text evidence="3">The sequence shown here is derived from an EMBL/GenBank/DDBJ whole genome shotgun (WGS) entry which is preliminary data.</text>
</comment>
<accession>A0A225D220</accession>
<dbReference type="Pfam" id="PF00578">
    <property type="entry name" value="AhpC-TSA"/>
    <property type="match status" value="1"/>
</dbReference>
<feature type="domain" description="Thioredoxin" evidence="2">
    <location>
        <begin position="217"/>
        <end position="357"/>
    </location>
</feature>
<evidence type="ECO:0000313" key="3">
    <source>
        <dbReference type="EMBL" id="OWK35650.1"/>
    </source>
</evidence>
<dbReference type="PANTHER" id="PTHR42852">
    <property type="entry name" value="THIOL:DISULFIDE INTERCHANGE PROTEIN DSBE"/>
    <property type="match status" value="1"/>
</dbReference>
<dbReference type="InterPro" id="IPR013766">
    <property type="entry name" value="Thioredoxin_domain"/>
</dbReference>
<dbReference type="InterPro" id="IPR000866">
    <property type="entry name" value="AhpC/TSA"/>
</dbReference>
<dbReference type="SUPFAM" id="SSF52833">
    <property type="entry name" value="Thioredoxin-like"/>
    <property type="match status" value="1"/>
</dbReference>
<sequence>MRRLAASLTVLGFLVLAGRADDQPKKSSVYDDVPAAKSSPVFDALKKEFTQARAKHARELKEAQKAVGGAKTDAEKQEAQQHLGDVTKDLPGPKYAARFLEFAETHAKDPMAFDAAVMAFRYSARPATRDNTLGKALAYLQDNYASKPQIKQVVRTFEASKGPAGEALLREVLAKNPDHRIQGHACKALLAVTTRTGEKDRLEKLLKGKYADLFPDLSEGKPVPEIAAKNVHDKDVKLSDFRGKVVVLDIWATWCPHCRAMIPHERAMVERLKDKPFAIVSISMDTQKETLTDFLATTKMPWPQWWVGDHSELAEDWNIEYFPTVFVIDARGVIRHQGLIGDDLEKAVIELLKGMEKKKGK</sequence>
<dbReference type="GO" id="GO:0016491">
    <property type="term" value="F:oxidoreductase activity"/>
    <property type="evidence" value="ECO:0007669"/>
    <property type="project" value="InterPro"/>
</dbReference>